<dbReference type="EMBL" id="GBRH01250136">
    <property type="protein sequence ID" value="JAD47759.1"/>
    <property type="molecule type" value="Transcribed_RNA"/>
</dbReference>
<organism evidence="1">
    <name type="scientific">Arundo donax</name>
    <name type="common">Giant reed</name>
    <name type="synonym">Donax arundinaceus</name>
    <dbReference type="NCBI Taxonomy" id="35708"/>
    <lineage>
        <taxon>Eukaryota</taxon>
        <taxon>Viridiplantae</taxon>
        <taxon>Streptophyta</taxon>
        <taxon>Embryophyta</taxon>
        <taxon>Tracheophyta</taxon>
        <taxon>Spermatophyta</taxon>
        <taxon>Magnoliopsida</taxon>
        <taxon>Liliopsida</taxon>
        <taxon>Poales</taxon>
        <taxon>Poaceae</taxon>
        <taxon>PACMAD clade</taxon>
        <taxon>Arundinoideae</taxon>
        <taxon>Arundineae</taxon>
        <taxon>Arundo</taxon>
    </lineage>
</organism>
<reference evidence="1" key="1">
    <citation type="submission" date="2014-09" db="EMBL/GenBank/DDBJ databases">
        <authorList>
            <person name="Magalhaes I.L.F."/>
            <person name="Oliveira U."/>
            <person name="Santos F.R."/>
            <person name="Vidigal T.H.D.A."/>
            <person name="Brescovit A.D."/>
            <person name="Santos A.J."/>
        </authorList>
    </citation>
    <scope>NUCLEOTIDE SEQUENCE</scope>
    <source>
        <tissue evidence="1">Shoot tissue taken approximately 20 cm above the soil surface</tissue>
    </source>
</reference>
<evidence type="ECO:0000313" key="1">
    <source>
        <dbReference type="EMBL" id="JAD47759.1"/>
    </source>
</evidence>
<reference evidence="1" key="2">
    <citation type="journal article" date="2015" name="Data Brief">
        <title>Shoot transcriptome of the giant reed, Arundo donax.</title>
        <authorList>
            <person name="Barrero R.A."/>
            <person name="Guerrero F.D."/>
            <person name="Moolhuijzen P."/>
            <person name="Goolsby J.A."/>
            <person name="Tidwell J."/>
            <person name="Bellgard S.E."/>
            <person name="Bellgard M.I."/>
        </authorList>
    </citation>
    <scope>NUCLEOTIDE SEQUENCE</scope>
    <source>
        <tissue evidence="1">Shoot tissue taken approximately 20 cm above the soil surface</tissue>
    </source>
</reference>
<dbReference type="AlphaFoldDB" id="A0A0A9A7T7"/>
<accession>A0A0A9A7T7</accession>
<sequence length="36" mass="4078">MHTVMEDPAYKPHGMVMSSELPDMMNCSKIQPKEAI</sequence>
<protein>
    <submittedName>
        <fullName evidence="1">Uncharacterized protein</fullName>
    </submittedName>
</protein>
<name>A0A0A9A7T7_ARUDO</name>
<proteinExistence type="predicted"/>